<comment type="caution">
    <text evidence="1">The sequence shown here is derived from an EMBL/GenBank/DDBJ whole genome shotgun (WGS) entry which is preliminary data.</text>
</comment>
<evidence type="ECO:0000313" key="1">
    <source>
        <dbReference type="EMBL" id="KAI8569699.1"/>
    </source>
</evidence>
<gene>
    <name evidence="1" type="ORF">RHMOL_Rhmol02G0297800</name>
</gene>
<reference evidence="1" key="1">
    <citation type="submission" date="2022-02" db="EMBL/GenBank/DDBJ databases">
        <title>Plant Genome Project.</title>
        <authorList>
            <person name="Zhang R.-G."/>
        </authorList>
    </citation>
    <scope>NUCLEOTIDE SEQUENCE</scope>
    <source>
        <strain evidence="1">AT1</strain>
    </source>
</reference>
<name>A0ACC0PX28_RHOML</name>
<dbReference type="Proteomes" id="UP001062846">
    <property type="component" value="Chromosome 2"/>
</dbReference>
<accession>A0ACC0PX28</accession>
<sequence length="102" mass="11417">MQILTWNIRGLGSLVKKRFLSKLIKKRKPSMVCVQETKLEQVDKIAIQRIWGNADLDFASASAVGASGGLLTIWNKEFFTADSVISHRNFILVQGVVNKVFP</sequence>
<dbReference type="EMBL" id="CM046389">
    <property type="protein sequence ID" value="KAI8569699.1"/>
    <property type="molecule type" value="Genomic_DNA"/>
</dbReference>
<evidence type="ECO:0000313" key="2">
    <source>
        <dbReference type="Proteomes" id="UP001062846"/>
    </source>
</evidence>
<keyword evidence="2" id="KW-1185">Reference proteome</keyword>
<protein>
    <submittedName>
        <fullName evidence="1">Uncharacterized protein</fullName>
    </submittedName>
</protein>
<proteinExistence type="predicted"/>
<organism evidence="1 2">
    <name type="scientific">Rhododendron molle</name>
    <name type="common">Chinese azalea</name>
    <name type="synonym">Azalea mollis</name>
    <dbReference type="NCBI Taxonomy" id="49168"/>
    <lineage>
        <taxon>Eukaryota</taxon>
        <taxon>Viridiplantae</taxon>
        <taxon>Streptophyta</taxon>
        <taxon>Embryophyta</taxon>
        <taxon>Tracheophyta</taxon>
        <taxon>Spermatophyta</taxon>
        <taxon>Magnoliopsida</taxon>
        <taxon>eudicotyledons</taxon>
        <taxon>Gunneridae</taxon>
        <taxon>Pentapetalae</taxon>
        <taxon>asterids</taxon>
        <taxon>Ericales</taxon>
        <taxon>Ericaceae</taxon>
        <taxon>Ericoideae</taxon>
        <taxon>Rhodoreae</taxon>
        <taxon>Rhododendron</taxon>
    </lineage>
</organism>